<keyword evidence="5 8" id="KW-0326">Glycosidase</keyword>
<proteinExistence type="inferred from homology"/>
<gene>
    <name evidence="9" type="ORF">AM493_02510</name>
</gene>
<dbReference type="Gene3D" id="2.115.10.20">
    <property type="entry name" value="Glycosyl hydrolase domain, family 43"/>
    <property type="match status" value="1"/>
</dbReference>
<dbReference type="GO" id="GO:0045493">
    <property type="term" value="P:xylan catabolic process"/>
    <property type="evidence" value="ECO:0007669"/>
    <property type="project" value="UniProtKB-KW"/>
</dbReference>
<organism evidence="9 10">
    <name type="scientific">Flavobacterium akiainvivens</name>
    <dbReference type="NCBI Taxonomy" id="1202724"/>
    <lineage>
        <taxon>Bacteria</taxon>
        <taxon>Pseudomonadati</taxon>
        <taxon>Bacteroidota</taxon>
        <taxon>Flavobacteriia</taxon>
        <taxon>Flavobacteriales</taxon>
        <taxon>Flavobacteriaceae</taxon>
        <taxon>Flavobacterium</taxon>
    </lineage>
</organism>
<feature type="active site" description="Proton acceptor" evidence="6">
    <location>
        <position position="39"/>
    </location>
</feature>
<dbReference type="EMBL" id="LIYD01000005">
    <property type="protein sequence ID" value="KOS08172.1"/>
    <property type="molecule type" value="Genomic_DNA"/>
</dbReference>
<evidence type="ECO:0000256" key="6">
    <source>
        <dbReference type="PIRSR" id="PIRSR606710-1"/>
    </source>
</evidence>
<evidence type="ECO:0000256" key="1">
    <source>
        <dbReference type="ARBA" id="ARBA00009865"/>
    </source>
</evidence>
<evidence type="ECO:0000256" key="7">
    <source>
        <dbReference type="PIRSR" id="PIRSR606710-2"/>
    </source>
</evidence>
<dbReference type="InterPro" id="IPR023296">
    <property type="entry name" value="Glyco_hydro_beta-prop_sf"/>
</dbReference>
<keyword evidence="2" id="KW-0624">Polysaccharide degradation</keyword>
<evidence type="ECO:0000256" key="5">
    <source>
        <dbReference type="ARBA" id="ARBA00023295"/>
    </source>
</evidence>
<accession>A0A0N0RR48</accession>
<dbReference type="GO" id="GO:0004553">
    <property type="term" value="F:hydrolase activity, hydrolyzing O-glycosyl compounds"/>
    <property type="evidence" value="ECO:0007669"/>
    <property type="project" value="InterPro"/>
</dbReference>
<keyword evidence="3 8" id="KW-0378">Hydrolase</keyword>
<dbReference type="SUPFAM" id="SSF75005">
    <property type="entry name" value="Arabinanase/levansucrase/invertase"/>
    <property type="match status" value="1"/>
</dbReference>
<evidence type="ECO:0000256" key="4">
    <source>
        <dbReference type="ARBA" id="ARBA00023277"/>
    </source>
</evidence>
<dbReference type="OrthoDB" id="1016412at2"/>
<dbReference type="CDD" id="cd08991">
    <property type="entry name" value="GH43_HoAraf43-like"/>
    <property type="match status" value="1"/>
</dbReference>
<evidence type="ECO:0000256" key="3">
    <source>
        <dbReference type="ARBA" id="ARBA00022801"/>
    </source>
</evidence>
<protein>
    <submittedName>
        <fullName evidence="9">Glycoside hydrolase</fullName>
    </submittedName>
</protein>
<evidence type="ECO:0000256" key="8">
    <source>
        <dbReference type="RuleBase" id="RU361187"/>
    </source>
</evidence>
<comment type="similarity">
    <text evidence="1 8">Belongs to the glycosyl hydrolase 43 family.</text>
</comment>
<evidence type="ECO:0000313" key="9">
    <source>
        <dbReference type="EMBL" id="KOS08172.1"/>
    </source>
</evidence>
<reference evidence="9 10" key="1">
    <citation type="submission" date="2015-08" db="EMBL/GenBank/DDBJ databases">
        <title>Whole genome sequence of Flavobacterium akiainvivens IK-1T, from decaying Wikstroemia oahuensis, an endemic Hawaiian shrub.</title>
        <authorList>
            <person name="Wan X."/>
            <person name="Hou S."/>
            <person name="Saito J."/>
            <person name="Donachie S."/>
        </authorList>
    </citation>
    <scope>NUCLEOTIDE SEQUENCE [LARGE SCALE GENOMIC DNA]</scope>
    <source>
        <strain evidence="9 10">IK-1</strain>
    </source>
</reference>
<dbReference type="InterPro" id="IPR052176">
    <property type="entry name" value="Glycosyl_Hydrlase_43_Enz"/>
</dbReference>
<evidence type="ECO:0000313" key="10">
    <source>
        <dbReference type="Proteomes" id="UP000037755"/>
    </source>
</evidence>
<name>A0A0N0RR48_9FLAO</name>
<dbReference type="InterPro" id="IPR006710">
    <property type="entry name" value="Glyco_hydro_43"/>
</dbReference>
<dbReference type="PANTHER" id="PTHR43772:SF2">
    <property type="entry name" value="PUTATIVE (AFU_ORTHOLOGUE AFUA_2G04480)-RELATED"/>
    <property type="match status" value="1"/>
</dbReference>
<dbReference type="PROSITE" id="PS51257">
    <property type="entry name" value="PROKAR_LIPOPROTEIN"/>
    <property type="match status" value="1"/>
</dbReference>
<keyword evidence="4" id="KW-0119">Carbohydrate metabolism</keyword>
<sequence>MPRVRIVMCLLMITIISGSCKHQKTVFIPDNPLPVAFGDPFVLKTNNKYYLYGTTGGKAGFEAYSSDNLKDWKPEGDVYYGNNTNGWGNGAYWAPEVYEKEGKYYMFYSAQWKDNPNNEKENFKVGVAVANNPLGPFTDLSNKPIFDPGYPIIDANVYFENGKAYLYYSRCCYKHAVDSEVSAWAKEKGWYNEIEESWIYGVELKPDFSGIIGQPVVLLKPPVDMNNEHTKWESRSVLAKEANRRWNEGSVLFKDKDVYYMMYSANHFAGEYYAIGYATAQSPLGPFTKSVHNPVLEKNNIVTGTGHNSIIPDPDGKGWLCIYHGRTEKTGNDRQVFIDRMVIDKNGVLKVEGPTVSTK</sequence>
<dbReference type="AlphaFoldDB" id="A0A0N0RR48"/>
<keyword evidence="2" id="KW-0858">Xylan degradation</keyword>
<dbReference type="Pfam" id="PF04616">
    <property type="entry name" value="Glyco_hydro_43"/>
    <property type="match status" value="1"/>
</dbReference>
<keyword evidence="10" id="KW-1185">Reference proteome</keyword>
<feature type="active site" description="Proton donor" evidence="6">
    <location>
        <position position="248"/>
    </location>
</feature>
<dbReference type="PATRIC" id="fig|1202724.3.peg.514"/>
<comment type="caution">
    <text evidence="9">The sequence shown here is derived from an EMBL/GenBank/DDBJ whole genome shotgun (WGS) entry which is preliminary data.</text>
</comment>
<feature type="site" description="Important for catalytic activity, responsible for pKa modulation of the active site Glu and correct orientation of both the proton donor and substrate" evidence="7">
    <location>
        <position position="154"/>
    </location>
</feature>
<dbReference type="STRING" id="1202724.AM493_02510"/>
<dbReference type="PANTHER" id="PTHR43772">
    <property type="entry name" value="ENDO-1,4-BETA-XYLANASE"/>
    <property type="match status" value="1"/>
</dbReference>
<dbReference type="Proteomes" id="UP000037755">
    <property type="component" value="Unassembled WGS sequence"/>
</dbReference>
<evidence type="ECO:0000256" key="2">
    <source>
        <dbReference type="ARBA" id="ARBA00022651"/>
    </source>
</evidence>